<name>A0A4R7JZ11_9GAMM</name>
<reference evidence="1 2" key="1">
    <citation type="submission" date="2019-03" db="EMBL/GenBank/DDBJ databases">
        <title>Genomic Encyclopedia of Type Strains, Phase IV (KMG-IV): sequencing the most valuable type-strain genomes for metagenomic binning, comparative biology and taxonomic classification.</title>
        <authorList>
            <person name="Goeker M."/>
        </authorList>
    </citation>
    <scope>NUCLEOTIDE SEQUENCE [LARGE SCALE GENOMIC DNA]</scope>
    <source>
        <strain evidence="1 2">DSM 15505</strain>
    </source>
</reference>
<keyword evidence="2" id="KW-1185">Reference proteome</keyword>
<dbReference type="RefSeq" id="WP_133735533.1">
    <property type="nucleotide sequence ID" value="NZ_SOAX01000002.1"/>
</dbReference>
<evidence type="ECO:0000313" key="1">
    <source>
        <dbReference type="EMBL" id="TDT43465.1"/>
    </source>
</evidence>
<dbReference type="Pfam" id="PF17784">
    <property type="entry name" value="Sulfotransfer_4"/>
    <property type="match status" value="1"/>
</dbReference>
<dbReference type="PANTHER" id="PTHR36978">
    <property type="entry name" value="P-LOOP CONTAINING NUCLEOTIDE TRIPHOSPHATE HYDROLASE"/>
    <property type="match status" value="1"/>
</dbReference>
<dbReference type="Gene3D" id="3.40.50.300">
    <property type="entry name" value="P-loop containing nucleotide triphosphate hydrolases"/>
    <property type="match status" value="1"/>
</dbReference>
<dbReference type="EMBL" id="SOAX01000002">
    <property type="protein sequence ID" value="TDT43465.1"/>
    <property type="molecule type" value="Genomic_DNA"/>
</dbReference>
<accession>A0A4R7JZ11</accession>
<evidence type="ECO:0000313" key="2">
    <source>
        <dbReference type="Proteomes" id="UP000295830"/>
    </source>
</evidence>
<dbReference type="AlphaFoldDB" id="A0A4R7JZ11"/>
<dbReference type="InterPro" id="IPR040632">
    <property type="entry name" value="Sulfotransfer_4"/>
</dbReference>
<proteinExistence type="predicted"/>
<evidence type="ECO:0008006" key="3">
    <source>
        <dbReference type="Google" id="ProtNLM"/>
    </source>
</evidence>
<protein>
    <recommendedName>
        <fullName evidence="3">Sulfotransferase family protein</fullName>
    </recommendedName>
</protein>
<sequence length="228" mass="26802">MLHRIKNRAIRLAIDIRNRRKAKGKVKYFCIGRNKTGTTSLKRAFEDLGYPLGNQRKAEILTGKYYFEGNFQPIINYCKTAQVFQDVPFSYPETYKYLDKAYPGSKFILTVRDDAEQWYQSITRYHAKNFGKNGCIPTAGDLKAARYVWPGFMYNVVRVHGTPDSDPYNKDIMISHYLRYNRDVMEYFKNRPDDLLVINVSEKGAYQKFENFLDVDSPYDNFPWANRT</sequence>
<organism evidence="1 2">
    <name type="scientific">Halospina denitrificans</name>
    <dbReference type="NCBI Taxonomy" id="332522"/>
    <lineage>
        <taxon>Bacteria</taxon>
        <taxon>Pseudomonadati</taxon>
        <taxon>Pseudomonadota</taxon>
        <taxon>Gammaproteobacteria</taxon>
        <taxon>Halospina</taxon>
    </lineage>
</organism>
<dbReference type="Proteomes" id="UP000295830">
    <property type="component" value="Unassembled WGS sequence"/>
</dbReference>
<dbReference type="OrthoDB" id="255821at2"/>
<dbReference type="InterPro" id="IPR027417">
    <property type="entry name" value="P-loop_NTPase"/>
</dbReference>
<dbReference type="SUPFAM" id="SSF52540">
    <property type="entry name" value="P-loop containing nucleoside triphosphate hydrolases"/>
    <property type="match status" value="1"/>
</dbReference>
<dbReference type="PANTHER" id="PTHR36978:SF4">
    <property type="entry name" value="P-LOOP CONTAINING NUCLEOSIDE TRIPHOSPHATE HYDROLASE PROTEIN"/>
    <property type="match status" value="1"/>
</dbReference>
<comment type="caution">
    <text evidence="1">The sequence shown here is derived from an EMBL/GenBank/DDBJ whole genome shotgun (WGS) entry which is preliminary data.</text>
</comment>
<gene>
    <name evidence="1" type="ORF">DES49_1282</name>
</gene>